<evidence type="ECO:0000259" key="2">
    <source>
        <dbReference type="Pfam" id="PF09374"/>
    </source>
</evidence>
<dbReference type="Pfam" id="PF05838">
    <property type="entry name" value="Glyco_hydro_108"/>
    <property type="match status" value="1"/>
</dbReference>
<dbReference type="SUPFAM" id="SSF53955">
    <property type="entry name" value="Lysozyme-like"/>
    <property type="match status" value="1"/>
</dbReference>
<dbReference type="Gene3D" id="1.20.141.10">
    <property type="entry name" value="Chitosanase, subunit A, domain 1"/>
    <property type="match status" value="1"/>
</dbReference>
<feature type="domain" description="TtsA-like Glycoside hydrolase family 108" evidence="1">
    <location>
        <begin position="15"/>
        <end position="94"/>
    </location>
</feature>
<evidence type="ECO:0000313" key="3">
    <source>
        <dbReference type="EMBL" id="OSI24626.1"/>
    </source>
</evidence>
<organism evidence="3 4">
    <name type="scientific">Neisseria dumasiana</name>
    <dbReference type="NCBI Taxonomy" id="1931275"/>
    <lineage>
        <taxon>Bacteria</taxon>
        <taxon>Pseudomonadati</taxon>
        <taxon>Pseudomonadota</taxon>
        <taxon>Betaproteobacteria</taxon>
        <taxon>Neisseriales</taxon>
        <taxon>Neisseriaceae</taxon>
        <taxon>Neisseria</taxon>
    </lineage>
</organism>
<feature type="domain" description="Peptidoglycan binding" evidence="2">
    <location>
        <begin position="97"/>
        <end position="158"/>
    </location>
</feature>
<dbReference type="InterPro" id="IPR018537">
    <property type="entry name" value="Peptidoglycan-bd_3"/>
</dbReference>
<dbReference type="EMBL" id="MTAB01000003">
    <property type="protein sequence ID" value="OSI24626.1"/>
    <property type="molecule type" value="Genomic_DNA"/>
</dbReference>
<dbReference type="OrthoDB" id="9815229at2"/>
<dbReference type="AlphaFoldDB" id="A0A1X3DKJ8"/>
<protein>
    <submittedName>
        <fullName evidence="3">Peptidoglycan domain protein</fullName>
    </submittedName>
</protein>
<name>A0A1X3DKJ8_9NEIS</name>
<sequence length="172" mass="19138">MNQTNVSPAFRAFIDRVLAHEGGYVNHPKDPGGETNWGVTKRTAMANGYTGNMRTMSRDDAVEIYHKAFWQRYRCAEMPDAVAFQFFDACINHGFGNASRMLQRAVGVADDGVVGNITLAAVAKLPVNDVLMRFNAERLEFYAKLSTFATFGKGWMRRVAGNLRHAAVDQVD</sequence>
<evidence type="ECO:0000313" key="4">
    <source>
        <dbReference type="Proteomes" id="UP000193303"/>
    </source>
</evidence>
<dbReference type="InterPro" id="IPR008565">
    <property type="entry name" value="TtsA-like_GH18_dom"/>
</dbReference>
<dbReference type="InterPro" id="IPR023346">
    <property type="entry name" value="Lysozyme-like_dom_sf"/>
</dbReference>
<proteinExistence type="predicted"/>
<accession>A0A1X3DKJ8</accession>
<reference evidence="4" key="1">
    <citation type="submission" date="2017-01" db="EMBL/GenBank/DDBJ databases">
        <authorList>
            <person name="Mah S.A."/>
            <person name="Swanson W.J."/>
            <person name="Moy G.W."/>
            <person name="Vacquier V.D."/>
        </authorList>
    </citation>
    <scope>NUCLEOTIDE SEQUENCE [LARGE SCALE GENOMIC DNA]</scope>
    <source>
        <strain evidence="4">124861</strain>
    </source>
</reference>
<dbReference type="Proteomes" id="UP000193303">
    <property type="component" value="Unassembled WGS sequence"/>
</dbReference>
<gene>
    <name evidence="3" type="ORF">BV912_01875</name>
</gene>
<dbReference type="Pfam" id="PF09374">
    <property type="entry name" value="PG_binding_3"/>
    <property type="match status" value="1"/>
</dbReference>
<dbReference type="RefSeq" id="WP_085358010.1">
    <property type="nucleotide sequence ID" value="NZ_MTAB01000003.1"/>
</dbReference>
<comment type="caution">
    <text evidence="3">The sequence shown here is derived from an EMBL/GenBank/DDBJ whole genome shotgun (WGS) entry which is preliminary data.</text>
</comment>
<evidence type="ECO:0000259" key="1">
    <source>
        <dbReference type="Pfam" id="PF05838"/>
    </source>
</evidence>
<dbReference type="CDD" id="cd13926">
    <property type="entry name" value="N-acetylmuramidase_GH108"/>
    <property type="match status" value="1"/>
</dbReference>